<sequence length="691" mass="78521">MKHFLLIIICCLSIQSLHSQKLEYPICPKHTVVDTFFNHYLVTDNYRWLENVRCDSALSWIEAEKKISAKFLQKASAKYNSKAALKKYSFVDGFSASKKGKYFFGYGRRNKFASSGLYIGDSFDNINQLLIDPNFKNGGDKIDITGFDVSLDSKNLVYMINRNGTDWREIKVVGLPSGKEKKDHLKGIKYSSVAWKNDGFFYSQYPNLGEFYAAVGEEVYYHKLGDSQELDKLIFKRKNPSTKFSYSTTSDERYFILEEETTNYFNYFFIDYQSDKPYLRPLLMKQRSSISIIDSQGDELIAITGKKSNGGSIVAIDPYNPFKWRQIIPQVEDGVLTRCIAKKDKLLLTYQSNQHPILKVFDYYGKQLFNMNFPSGSSISGFDGEKDDDNIIFYRQQYTMPSISYHFNVKTFEVKYGEAVNVVFNFKSYKTKSIKYPVNDSISVPINLVYKKGLKLDGNNPCLLKAYGGFGSISTPHFDPGIIHFIEKGGVYAYANIRGGGDLGISWAQAGKRLNKQNTIDDFNAAAEFLIKEGYSKSEKMACTGGSHGGLVVAAAAIQRPDLYAAVIPVVAVTDMIRFEKFTVGVLHRDEFGTVKDSLDFANLLSYSPLHNIKQDVNYPAMMIMTSENDDRVPPLHSYKFVAELQNRKAQINPILLRVEKDAGHYGGTNSYARNKFRANFYDFLLKVLMN</sequence>
<dbReference type="PRINTS" id="PR00862">
    <property type="entry name" value="PROLIGOPTASE"/>
</dbReference>
<evidence type="ECO:0000256" key="2">
    <source>
        <dbReference type="ARBA" id="ARBA00005228"/>
    </source>
</evidence>
<keyword evidence="4" id="KW-0645">Protease</keyword>
<gene>
    <name evidence="9" type="ORF">L3049_07000</name>
</gene>
<evidence type="ECO:0000256" key="3">
    <source>
        <dbReference type="ARBA" id="ARBA00011897"/>
    </source>
</evidence>
<reference evidence="9 10" key="1">
    <citation type="submission" date="2022-01" db="EMBL/GenBank/DDBJ databases">
        <title>Labilibaculum sp. nov, a marine bacterium isolated from Antarctica.</title>
        <authorList>
            <person name="Dai W."/>
        </authorList>
    </citation>
    <scope>NUCLEOTIDE SEQUENCE [LARGE SCALE GENOMIC DNA]</scope>
    <source>
        <strain evidence="9 10">DW002</strain>
    </source>
</reference>
<comment type="caution">
    <text evidence="9">The sequence shown here is derived from an EMBL/GenBank/DDBJ whole genome shotgun (WGS) entry which is preliminary data.</text>
</comment>
<dbReference type="EC" id="3.4.21.26" evidence="3"/>
<dbReference type="Proteomes" id="UP001528920">
    <property type="component" value="Unassembled WGS sequence"/>
</dbReference>
<dbReference type="PROSITE" id="PS00708">
    <property type="entry name" value="PRO_ENDOPEP_SER"/>
    <property type="match status" value="1"/>
</dbReference>
<keyword evidence="10" id="KW-1185">Reference proteome</keyword>
<dbReference type="InterPro" id="IPR002470">
    <property type="entry name" value="Peptidase_S9A"/>
</dbReference>
<dbReference type="InterPro" id="IPR001375">
    <property type="entry name" value="Peptidase_S9_cat"/>
</dbReference>
<dbReference type="EMBL" id="JAKJSC010000001">
    <property type="protein sequence ID" value="MDE5417752.1"/>
    <property type="molecule type" value="Genomic_DNA"/>
</dbReference>
<accession>A0ABT5VR37</accession>
<comment type="similarity">
    <text evidence="2">Belongs to the peptidase S9A family.</text>
</comment>
<dbReference type="SUPFAM" id="SSF50993">
    <property type="entry name" value="Peptidase/esterase 'gauge' domain"/>
    <property type="match status" value="1"/>
</dbReference>
<organism evidence="9 10">
    <name type="scientific">Paralabilibaculum antarcticum</name>
    <dbReference type="NCBI Taxonomy" id="2912572"/>
    <lineage>
        <taxon>Bacteria</taxon>
        <taxon>Pseudomonadati</taxon>
        <taxon>Bacteroidota</taxon>
        <taxon>Bacteroidia</taxon>
        <taxon>Marinilabiliales</taxon>
        <taxon>Marinifilaceae</taxon>
        <taxon>Paralabilibaculum</taxon>
    </lineage>
</organism>
<evidence type="ECO:0000313" key="9">
    <source>
        <dbReference type="EMBL" id="MDE5417752.1"/>
    </source>
</evidence>
<dbReference type="InterPro" id="IPR002471">
    <property type="entry name" value="Pept_S9_AS"/>
</dbReference>
<dbReference type="RefSeq" id="WP_275109091.1">
    <property type="nucleotide sequence ID" value="NZ_JAKJSC010000001.1"/>
</dbReference>
<dbReference type="Gene3D" id="2.130.10.120">
    <property type="entry name" value="Prolyl oligopeptidase, N-terminal domain"/>
    <property type="match status" value="1"/>
</dbReference>
<dbReference type="Gene3D" id="3.40.50.1820">
    <property type="entry name" value="alpha/beta hydrolase"/>
    <property type="match status" value="1"/>
</dbReference>
<evidence type="ECO:0000259" key="7">
    <source>
        <dbReference type="Pfam" id="PF00326"/>
    </source>
</evidence>
<evidence type="ECO:0000256" key="1">
    <source>
        <dbReference type="ARBA" id="ARBA00001070"/>
    </source>
</evidence>
<dbReference type="InterPro" id="IPR051167">
    <property type="entry name" value="Prolyl_oligopep/macrocyclase"/>
</dbReference>
<dbReference type="Pfam" id="PF02897">
    <property type="entry name" value="Peptidase_S9_N"/>
    <property type="match status" value="1"/>
</dbReference>
<keyword evidence="6" id="KW-0720">Serine protease</keyword>
<dbReference type="InterPro" id="IPR023302">
    <property type="entry name" value="Pept_S9A_N"/>
</dbReference>
<dbReference type="PANTHER" id="PTHR42881">
    <property type="entry name" value="PROLYL ENDOPEPTIDASE"/>
    <property type="match status" value="1"/>
</dbReference>
<evidence type="ECO:0000256" key="5">
    <source>
        <dbReference type="ARBA" id="ARBA00022801"/>
    </source>
</evidence>
<feature type="domain" description="Peptidase S9 prolyl oligopeptidase catalytic" evidence="7">
    <location>
        <begin position="477"/>
        <end position="689"/>
    </location>
</feature>
<dbReference type="Pfam" id="PF00326">
    <property type="entry name" value="Peptidase_S9"/>
    <property type="match status" value="1"/>
</dbReference>
<evidence type="ECO:0000259" key="8">
    <source>
        <dbReference type="Pfam" id="PF02897"/>
    </source>
</evidence>
<evidence type="ECO:0000256" key="6">
    <source>
        <dbReference type="ARBA" id="ARBA00022825"/>
    </source>
</evidence>
<evidence type="ECO:0000256" key="4">
    <source>
        <dbReference type="ARBA" id="ARBA00022670"/>
    </source>
</evidence>
<name>A0ABT5VR37_9BACT</name>
<protein>
    <recommendedName>
        <fullName evidence="3">prolyl oligopeptidase</fullName>
        <ecNumber evidence="3">3.4.21.26</ecNumber>
    </recommendedName>
</protein>
<dbReference type="SUPFAM" id="SSF53474">
    <property type="entry name" value="alpha/beta-Hydrolases"/>
    <property type="match status" value="1"/>
</dbReference>
<dbReference type="InterPro" id="IPR029058">
    <property type="entry name" value="AB_hydrolase_fold"/>
</dbReference>
<comment type="catalytic activity">
    <reaction evidence="1">
        <text>Hydrolysis of Pro-|-Xaa &gt;&gt; Ala-|-Xaa in oligopeptides.</text>
        <dbReference type="EC" id="3.4.21.26"/>
    </reaction>
</comment>
<evidence type="ECO:0000313" key="10">
    <source>
        <dbReference type="Proteomes" id="UP001528920"/>
    </source>
</evidence>
<keyword evidence="5" id="KW-0378">Hydrolase</keyword>
<feature type="domain" description="Peptidase S9A N-terminal" evidence="8">
    <location>
        <begin position="29"/>
        <end position="413"/>
    </location>
</feature>
<dbReference type="PANTHER" id="PTHR42881:SF2">
    <property type="entry name" value="PROLYL ENDOPEPTIDASE"/>
    <property type="match status" value="1"/>
</dbReference>
<proteinExistence type="inferred from homology"/>